<dbReference type="RefSeq" id="WP_051486533.1">
    <property type="nucleotide sequence ID" value="NZ_KK069989.1"/>
</dbReference>
<evidence type="ECO:0000313" key="2">
    <source>
        <dbReference type="EMBL" id="EWS82386.1"/>
    </source>
</evidence>
<sequence length="428" mass="44758">MTLENLDALRVGPAQKSLPEGSSELTVRELLDRGLHLSDLTTPVLALTGPAMEANIALLAQYCARHGVALAPHGKTTMAPDLWRQQIEAGAWGVTVANPAQLAVARAAGIARVQLANCLVDPHGIALAQAMTAEGVEVLSWVDDLAAVARLARHLAADGPALDVLVELGAPGGRTGARGIDAAREVAAAVHASPRLRLRGVAGYEGALAHDRSAEGLAAVTAYLEDMRALLVRLAAEGLLDAEEIVLTAGGSAYFDLVVDRFAGVGEEVAASAGELRTTVMLRSGAYIVHDDGFYRGITPLGAATEGGGLVPAMHAWVRVLSRPEPTLALLDGGKRDLSFDEGLPEPQRAMPGFGAASRRLEGARATAMNDQHTFLEIPADDPLAVGDVVRLGLSHPCTALDKWRLIPVIDDAEAADPAVTALLRTYF</sequence>
<dbReference type="OrthoDB" id="9811417at2"/>
<dbReference type="SUPFAM" id="SSF51419">
    <property type="entry name" value="PLP-binding barrel"/>
    <property type="match status" value="1"/>
</dbReference>
<dbReference type="PANTHER" id="PTHR28004">
    <property type="entry name" value="ZGC:162816-RELATED"/>
    <property type="match status" value="1"/>
</dbReference>
<dbReference type="EMBL" id="JDYK01000003">
    <property type="protein sequence ID" value="EWS82386.1"/>
    <property type="molecule type" value="Genomic_DNA"/>
</dbReference>
<evidence type="ECO:0000259" key="1">
    <source>
        <dbReference type="SMART" id="SM01119"/>
    </source>
</evidence>
<name>Z9JX58_9MICO</name>
<feature type="domain" description="D-serine dehydratase-like" evidence="1">
    <location>
        <begin position="313"/>
        <end position="411"/>
    </location>
</feature>
<dbReference type="HOGENOM" id="CLU_031639_3_0_11"/>
<dbReference type="GO" id="GO:0016829">
    <property type="term" value="F:lyase activity"/>
    <property type="evidence" value="ECO:0007669"/>
    <property type="project" value="UniProtKB-KW"/>
</dbReference>
<dbReference type="Proteomes" id="UP000023067">
    <property type="component" value="Unassembled WGS sequence"/>
</dbReference>
<dbReference type="eggNOG" id="COG3616">
    <property type="taxonomic scope" value="Bacteria"/>
</dbReference>
<dbReference type="Gene3D" id="3.20.20.10">
    <property type="entry name" value="Alanine racemase"/>
    <property type="match status" value="1"/>
</dbReference>
<protein>
    <submittedName>
        <fullName evidence="2">Amino acid deaminase</fullName>
    </submittedName>
</protein>
<dbReference type="Gene3D" id="2.40.37.20">
    <property type="entry name" value="D-serine dehydratase-like domain"/>
    <property type="match status" value="1"/>
</dbReference>
<dbReference type="InterPro" id="IPR029066">
    <property type="entry name" value="PLP-binding_barrel"/>
</dbReference>
<dbReference type="InterPro" id="IPR042208">
    <property type="entry name" value="D-ser_dehydrat-like_sf"/>
</dbReference>
<gene>
    <name evidence="2" type="ORF">BF93_12380</name>
</gene>
<comment type="caution">
    <text evidence="2">The sequence shown here is derived from an EMBL/GenBank/DDBJ whole genome shotgun (WGS) entry which is preliminary data.</text>
</comment>
<organism evidence="2 3">
    <name type="scientific">Brachybacterium phenoliresistens</name>
    <dbReference type="NCBI Taxonomy" id="396014"/>
    <lineage>
        <taxon>Bacteria</taxon>
        <taxon>Bacillati</taxon>
        <taxon>Actinomycetota</taxon>
        <taxon>Actinomycetes</taxon>
        <taxon>Micrococcales</taxon>
        <taxon>Dermabacteraceae</taxon>
        <taxon>Brachybacterium</taxon>
    </lineage>
</organism>
<keyword evidence="3" id="KW-1185">Reference proteome</keyword>
<dbReference type="STRING" id="396014.BF93_12380"/>
<evidence type="ECO:0000313" key="3">
    <source>
        <dbReference type="Proteomes" id="UP000023067"/>
    </source>
</evidence>
<dbReference type="Pfam" id="PF14031">
    <property type="entry name" value="D-ser_dehydrat"/>
    <property type="match status" value="1"/>
</dbReference>
<dbReference type="SMART" id="SM01119">
    <property type="entry name" value="D-ser_dehydrat"/>
    <property type="match status" value="1"/>
</dbReference>
<accession>Z9JX58</accession>
<dbReference type="AlphaFoldDB" id="Z9JX58"/>
<dbReference type="InterPro" id="IPR026956">
    <property type="entry name" value="D-ser_dehydrat-like_dom"/>
</dbReference>
<dbReference type="PATRIC" id="fig|396014.3.peg.984"/>
<reference evidence="2 3" key="1">
    <citation type="submission" date="2014-02" db="EMBL/GenBank/DDBJ databases">
        <title>Genome sequence of Brachybacterium phenoliresistens strain W13A50.</title>
        <authorList>
            <person name="Wang X."/>
        </authorList>
    </citation>
    <scope>NUCLEOTIDE SEQUENCE [LARGE SCALE GENOMIC DNA]</scope>
    <source>
        <strain evidence="2 3">W13A50</strain>
    </source>
</reference>
<proteinExistence type="predicted"/>
<dbReference type="PANTHER" id="PTHR28004:SF8">
    <property type="entry name" value="D-SERINE DEAMINASE"/>
    <property type="match status" value="1"/>
</dbReference>
<dbReference type="InterPro" id="IPR051466">
    <property type="entry name" value="D-amino_acid_metab_enzyme"/>
</dbReference>